<sequence>MRVTPMDGRHGTREEPARGSWLREAWRGLVPIGVATGLVVVIGGGFDVLERRYGAEKSRSAKAASDAERTVPRFAVGVVADGSALVVRDTGTGADTGPPVAPPPGRRFTAVESAPDGTYIAASSGGGTVTFQRLRLDDDGRPEELAPLAARLRAGSSPAPRPVLAVSPDGDRLAYTEGRGHLDVLTLSTGSHKRWPTALTGGIGDLSWSGDTLAFVWTGSSGGKAQLRTIDAGGPAGDLEHSKAVLKIPSGAHTAILRPDGTTIVAALVRGAQLTLQTYASTGEPGQILWKHPIQGQPTVTALDPSDDGALIALAGDLHTRDGDPLPGKDLADVAW</sequence>
<dbReference type="Gene3D" id="2.120.10.30">
    <property type="entry name" value="TolB, C-terminal domain"/>
    <property type="match status" value="1"/>
</dbReference>
<keyword evidence="2" id="KW-1185">Reference proteome</keyword>
<dbReference type="InterPro" id="IPR011042">
    <property type="entry name" value="6-blade_b-propeller_TolB-like"/>
</dbReference>
<accession>A0ABR9JQQ1</accession>
<evidence type="ECO:0000313" key="1">
    <source>
        <dbReference type="EMBL" id="MBE1532898.1"/>
    </source>
</evidence>
<comment type="caution">
    <text evidence="1">The sequence shown here is derived from an EMBL/GenBank/DDBJ whole genome shotgun (WGS) entry which is preliminary data.</text>
</comment>
<gene>
    <name evidence="1" type="ORF">H4W34_002731</name>
</gene>
<dbReference type="EMBL" id="JADBDZ010000001">
    <property type="protein sequence ID" value="MBE1532898.1"/>
    <property type="molecule type" value="Genomic_DNA"/>
</dbReference>
<proteinExistence type="predicted"/>
<evidence type="ECO:0000313" key="2">
    <source>
        <dbReference type="Proteomes" id="UP000627838"/>
    </source>
</evidence>
<organism evidence="1 2">
    <name type="scientific">Actinomadura algeriensis</name>
    <dbReference type="NCBI Taxonomy" id="1679523"/>
    <lineage>
        <taxon>Bacteria</taxon>
        <taxon>Bacillati</taxon>
        <taxon>Actinomycetota</taxon>
        <taxon>Actinomycetes</taxon>
        <taxon>Streptosporangiales</taxon>
        <taxon>Thermomonosporaceae</taxon>
        <taxon>Actinomadura</taxon>
    </lineage>
</organism>
<protein>
    <submittedName>
        <fullName evidence="1">WD40 repeat protein</fullName>
    </submittedName>
</protein>
<dbReference type="Proteomes" id="UP000627838">
    <property type="component" value="Unassembled WGS sequence"/>
</dbReference>
<name>A0ABR9JQQ1_9ACTN</name>
<dbReference type="SUPFAM" id="SSF69322">
    <property type="entry name" value="Tricorn protease domain 2"/>
    <property type="match status" value="1"/>
</dbReference>
<dbReference type="RefSeq" id="WP_192759529.1">
    <property type="nucleotide sequence ID" value="NZ_JADBDZ010000001.1"/>
</dbReference>
<reference evidence="1 2" key="1">
    <citation type="submission" date="2020-10" db="EMBL/GenBank/DDBJ databases">
        <title>Sequencing the genomes of 1000 actinobacteria strains.</title>
        <authorList>
            <person name="Klenk H.-P."/>
        </authorList>
    </citation>
    <scope>NUCLEOTIDE SEQUENCE [LARGE SCALE GENOMIC DNA]</scope>
    <source>
        <strain evidence="1 2">DSM 46744</strain>
    </source>
</reference>